<dbReference type="InterPro" id="IPR014811">
    <property type="entry name" value="ArgoL1"/>
</dbReference>
<dbReference type="InterPro" id="IPR036085">
    <property type="entry name" value="PAZ_dom_sf"/>
</dbReference>
<dbReference type="CDD" id="cd02846">
    <property type="entry name" value="PAZ_argonaute_like"/>
    <property type="match status" value="1"/>
</dbReference>
<name>A0A1L8DXB9_9DIPT</name>
<dbReference type="InterPro" id="IPR003100">
    <property type="entry name" value="PAZ_dom"/>
</dbReference>
<feature type="compositionally biased region" description="Low complexity" evidence="2">
    <location>
        <begin position="371"/>
        <end position="388"/>
    </location>
</feature>
<dbReference type="AlphaFoldDB" id="A0A1L8DXB9"/>
<protein>
    <submittedName>
        <fullName evidence="5">Putative germ-line stem cell division protein hiwi/piwi</fullName>
    </submittedName>
</protein>
<dbReference type="InterPro" id="IPR045246">
    <property type="entry name" value="Piwi_ago-like"/>
</dbReference>
<dbReference type="InterPro" id="IPR032472">
    <property type="entry name" value="ArgoL2"/>
</dbReference>
<dbReference type="GO" id="GO:0005737">
    <property type="term" value="C:cytoplasm"/>
    <property type="evidence" value="ECO:0007669"/>
    <property type="project" value="UniProtKB-ARBA"/>
</dbReference>
<dbReference type="EMBL" id="GFDF01003025">
    <property type="protein sequence ID" value="JAV11059.1"/>
    <property type="molecule type" value="Transcribed_RNA"/>
</dbReference>
<feature type="compositionally biased region" description="Polar residues" evidence="2">
    <location>
        <begin position="283"/>
        <end position="301"/>
    </location>
</feature>
<dbReference type="Pfam" id="PF02170">
    <property type="entry name" value="PAZ"/>
    <property type="match status" value="1"/>
</dbReference>
<feature type="compositionally biased region" description="Basic and acidic residues" evidence="2">
    <location>
        <begin position="343"/>
        <end position="357"/>
    </location>
</feature>
<feature type="region of interest" description="Disordered" evidence="2">
    <location>
        <begin position="316"/>
        <end position="391"/>
    </location>
</feature>
<dbReference type="GO" id="GO:0035194">
    <property type="term" value="P:regulatory ncRNA-mediated post-transcriptional gene silencing"/>
    <property type="evidence" value="ECO:0007669"/>
    <property type="project" value="UniProtKB-ARBA"/>
</dbReference>
<dbReference type="GO" id="GO:0034587">
    <property type="term" value="P:piRNA processing"/>
    <property type="evidence" value="ECO:0007669"/>
    <property type="project" value="UniProtKB-ARBA"/>
</dbReference>
<keyword evidence="5" id="KW-0131">Cell cycle</keyword>
<dbReference type="Pfam" id="PF16488">
    <property type="entry name" value="ArgoL2"/>
    <property type="match status" value="1"/>
</dbReference>
<dbReference type="Gene3D" id="3.30.420.10">
    <property type="entry name" value="Ribonuclease H-like superfamily/Ribonuclease H"/>
    <property type="match status" value="1"/>
</dbReference>
<dbReference type="Gene3D" id="3.40.50.2300">
    <property type="match status" value="1"/>
</dbReference>
<dbReference type="Pfam" id="PF16487">
    <property type="entry name" value="ArgoMid"/>
    <property type="match status" value="1"/>
</dbReference>
<dbReference type="InterPro" id="IPR032473">
    <property type="entry name" value="Argonaute_Mid_dom"/>
</dbReference>
<feature type="compositionally biased region" description="Basic and acidic residues" evidence="2">
    <location>
        <begin position="46"/>
        <end position="67"/>
    </location>
</feature>
<evidence type="ECO:0000313" key="5">
    <source>
        <dbReference type="EMBL" id="JAV11059.1"/>
    </source>
</evidence>
<dbReference type="CDD" id="cd04657">
    <property type="entry name" value="Piwi_ago-like"/>
    <property type="match status" value="1"/>
</dbReference>
<dbReference type="PROSITE" id="PS50822">
    <property type="entry name" value="PIWI"/>
    <property type="match status" value="1"/>
</dbReference>
<feature type="compositionally biased region" description="Low complexity" evidence="2">
    <location>
        <begin position="159"/>
        <end position="178"/>
    </location>
</feature>
<dbReference type="GO" id="GO:0003723">
    <property type="term" value="F:RNA binding"/>
    <property type="evidence" value="ECO:0007669"/>
    <property type="project" value="InterPro"/>
</dbReference>
<feature type="compositionally biased region" description="Low complexity" evidence="2">
    <location>
        <begin position="321"/>
        <end position="332"/>
    </location>
</feature>
<evidence type="ECO:0000259" key="3">
    <source>
        <dbReference type="PROSITE" id="PS50821"/>
    </source>
</evidence>
<dbReference type="InterPro" id="IPR012337">
    <property type="entry name" value="RNaseH-like_sf"/>
</dbReference>
<dbReference type="InterPro" id="IPR003165">
    <property type="entry name" value="Piwi"/>
</dbReference>
<dbReference type="GO" id="GO:0051301">
    <property type="term" value="P:cell division"/>
    <property type="evidence" value="ECO:0007669"/>
    <property type="project" value="UniProtKB-KW"/>
</dbReference>
<evidence type="ECO:0000256" key="1">
    <source>
        <dbReference type="RuleBase" id="RU361178"/>
    </source>
</evidence>
<dbReference type="SUPFAM" id="SSF53098">
    <property type="entry name" value="Ribonuclease H-like"/>
    <property type="match status" value="1"/>
</dbReference>
<evidence type="ECO:0000259" key="4">
    <source>
        <dbReference type="PROSITE" id="PS50822"/>
    </source>
</evidence>
<feature type="compositionally biased region" description="Polar residues" evidence="2">
    <location>
        <begin position="333"/>
        <end position="342"/>
    </location>
</feature>
<dbReference type="InterPro" id="IPR036397">
    <property type="entry name" value="RNaseH_sf"/>
</dbReference>
<dbReference type="SMART" id="SM00950">
    <property type="entry name" value="Piwi"/>
    <property type="match status" value="1"/>
</dbReference>
<keyword evidence="5" id="KW-0132">Cell division</keyword>
<dbReference type="SUPFAM" id="SSF101690">
    <property type="entry name" value="PAZ domain"/>
    <property type="match status" value="1"/>
</dbReference>
<dbReference type="SMART" id="SM01163">
    <property type="entry name" value="DUF1785"/>
    <property type="match status" value="1"/>
</dbReference>
<dbReference type="SMART" id="SM00949">
    <property type="entry name" value="PAZ"/>
    <property type="match status" value="1"/>
</dbReference>
<organism evidence="5">
    <name type="scientific">Nyssomyia neivai</name>
    <dbReference type="NCBI Taxonomy" id="330878"/>
    <lineage>
        <taxon>Eukaryota</taxon>
        <taxon>Metazoa</taxon>
        <taxon>Ecdysozoa</taxon>
        <taxon>Arthropoda</taxon>
        <taxon>Hexapoda</taxon>
        <taxon>Insecta</taxon>
        <taxon>Pterygota</taxon>
        <taxon>Neoptera</taxon>
        <taxon>Endopterygota</taxon>
        <taxon>Diptera</taxon>
        <taxon>Nematocera</taxon>
        <taxon>Psychodoidea</taxon>
        <taxon>Psychodidae</taxon>
        <taxon>Nyssomyia</taxon>
    </lineage>
</organism>
<accession>A0A1L8DXB9</accession>
<feature type="region of interest" description="Disordered" evidence="2">
    <location>
        <begin position="278"/>
        <end position="301"/>
    </location>
</feature>
<feature type="domain" description="Piwi" evidence="4">
    <location>
        <begin position="877"/>
        <end position="1185"/>
    </location>
</feature>
<feature type="domain" description="PAZ" evidence="3">
    <location>
        <begin position="606"/>
        <end position="715"/>
    </location>
</feature>
<dbReference type="Gene3D" id="2.170.260.10">
    <property type="entry name" value="paz domain"/>
    <property type="match status" value="1"/>
</dbReference>
<dbReference type="Pfam" id="PF16486">
    <property type="entry name" value="ArgoN"/>
    <property type="match status" value="1"/>
</dbReference>
<feature type="compositionally biased region" description="Basic residues" evidence="2">
    <location>
        <begin position="1"/>
        <end position="19"/>
    </location>
</feature>
<reference evidence="5" key="1">
    <citation type="submission" date="2016-12" db="EMBL/GenBank/DDBJ databases">
        <title>An insight into the sialome and mialome of the sand fly, Nyssomyia neivai.</title>
        <authorList>
            <person name="Sebastian V."/>
            <person name="Goulart T.M."/>
            <person name="Oliveira W."/>
            <person name="Calvo E."/>
            <person name="Oliveira L.F."/>
            <person name="Pinto M.C."/>
            <person name="Rosselino A.M."/>
            <person name="Ribeiro J.M."/>
        </authorList>
    </citation>
    <scope>NUCLEOTIDE SEQUENCE</scope>
</reference>
<dbReference type="InterPro" id="IPR032474">
    <property type="entry name" value="Argonaute_N"/>
</dbReference>
<dbReference type="Pfam" id="PF08699">
    <property type="entry name" value="ArgoL1"/>
    <property type="match status" value="1"/>
</dbReference>
<dbReference type="PROSITE" id="PS50821">
    <property type="entry name" value="PAZ"/>
    <property type="match status" value="1"/>
</dbReference>
<feature type="region of interest" description="Disordered" evidence="2">
    <location>
        <begin position="1"/>
        <end position="256"/>
    </location>
</feature>
<dbReference type="PANTHER" id="PTHR22891">
    <property type="entry name" value="EUKARYOTIC TRANSLATION INITIATION FACTOR 2C"/>
    <property type="match status" value="1"/>
</dbReference>
<feature type="compositionally biased region" description="Basic and acidic residues" evidence="2">
    <location>
        <begin position="99"/>
        <end position="118"/>
    </location>
</feature>
<dbReference type="GO" id="GO:0004521">
    <property type="term" value="F:RNA endonuclease activity"/>
    <property type="evidence" value="ECO:0007669"/>
    <property type="project" value="UniProtKB-ARBA"/>
</dbReference>
<dbReference type="Pfam" id="PF02171">
    <property type="entry name" value="Piwi"/>
    <property type="match status" value="1"/>
</dbReference>
<comment type="similarity">
    <text evidence="1">Belongs to the argonaute family.</text>
</comment>
<feature type="compositionally biased region" description="Low complexity" evidence="2">
    <location>
        <begin position="78"/>
        <end position="92"/>
    </location>
</feature>
<sequence>MESPEKKKKRNRAKGRGKRTPGDAPEPGERPPSPGPSAGPSMQPMEKSKETSTQEQLSKDLEKKLQFEDSGSVKKQGKQPQGSAQQSAPGQGKRNKGKQQKEGGETKAEQMKIPERPKLGASGPPGTPARLQVNPQQPAPQQAWGKQATPQQGPPPQQVSPQHFALQQIWHQQAAQQAPRQPVNLQQFAPQYFPPQQFPSQQMLHQQATQQQVNPQQFAPQAPLQQVNPQHFHPQQFPPQQLPPQQMLPQQPTQQQAPFQQFLPQQFHPQQIIPQQFPTHQTWSQQHIPTQQGPPLQINPQELRPQQINPQHALPSQANTIPQQPILPQAPQRSSGPPSDVSDQQKPKAQQAREQKGQKKQTQSSREAAKESAPSRSTSVSTISSEKSAVIKHPPTKTIMFSDYKGPGTAGTKVKFETNYVRLILSKLTDVAYHYDVAIDPDRPKKLMKDVFEAFRQKNFPQFTMAYDRAKNAYTIQRLNLPPGGFNDEVTIDDREMSRSKTFKVSIQETEDHEVKMNLLKSQTAFMNEPDRGKVLRAHQCLEIILRMAAQGGLNVGRQYYWPPQRPILLDDVMELWQGIYHSAIFGRGPLLNVDITNKGFPKGMSVLEVFKIHCRSMDRVDNRDLSNIKSHLNGLNISYAPKGNEASRRVYKFHDFKDTARNQKFTHNGALMSIEEYFGKILNIRLQFPNLPVLHVGPRDKNIYLPAELCTIPAGQAVMKKLTDMQTRSMIRETATSTDVRKERILNILRKANFNASPIVSNFGISVGQDFIDVDARILNAPKLEYSNRKTVLPRDGVWRNEQFIVPTTIQKWAILVLDYRANILNITNFAEQLAVAGRKVNMSISKPPAPIQIDIGRNRKNFQEEMRRWKGNVDILLVVIPSFGNAYQEIKTAAEVEYGILTQCVKCQTIDKVVQRNDQATLTNILLKMNSKLNGLNHRILSQGKMKLGVLKDGNFIVVGADVTHPSPDQRDIPSIVGVAASYDEDGFRYTGMWRIQDPRKEMIDDLATIIEEHLQFYRKERKTLPHTILYYRDGVGEGDFQRVLNLEFNAIRQGASRLDAKYKPNICFIVVQKRHHTRFFPEKKGPSVGRNNNVPPGTIVDTTIVPAMQNQFYLVAHQAIQGVAKPTKYCILVDEANIPIDELQALTYNLCHMFTRCNRSVSYVAPTYYAHLMAARGKVYVEGQRLNMKDLPKEYEKRKIKDDVAMRHPMFFV</sequence>
<evidence type="ECO:0000256" key="2">
    <source>
        <dbReference type="SAM" id="MobiDB-lite"/>
    </source>
</evidence>
<proteinExistence type="inferred from homology"/>
<feature type="compositionally biased region" description="Low complexity" evidence="2">
    <location>
        <begin position="198"/>
        <end position="235"/>
    </location>
</feature>
<feature type="compositionally biased region" description="Low complexity" evidence="2">
    <location>
        <begin position="243"/>
        <end position="256"/>
    </location>
</feature>